<name>A0ABN6KB17_9LEPT</name>
<evidence type="ECO:0000313" key="1">
    <source>
        <dbReference type="EMBL" id="BDA78157.1"/>
    </source>
</evidence>
<dbReference type="PANTHER" id="PTHR43155">
    <property type="entry name" value="CYCLIC DI-GMP PHOSPHODIESTERASE PA4108-RELATED"/>
    <property type="match status" value="1"/>
</dbReference>
<keyword evidence="2" id="KW-1185">Reference proteome</keyword>
<dbReference type="RefSeq" id="WP_167837059.1">
    <property type="nucleotide sequence ID" value="NZ_AP025028.1"/>
</dbReference>
<sequence length="487" mass="55578">MNGPNQVSKDKLAKFELTEESLNSFRKNNSIPLDLYNKDGQILIHKKRNPTVDDFGKLLKFELQGVYFLVSELNKGRSASKLAELSKSQTVKLFDQEKTAKFAKQSAALIEDLRKTSFSSDQAIMVDRSINEILTDFTSNPDFESGIFNILEILSVAGVPLESELMTKRTIVAMGMKVRTKKIVEDSNKKPDKKDHLTLMMASYLADVGYTKLDVKEHPKLSKEDYAIVQQHPIISYLMTLSAPEISTDVRTLILNHHRPYRSNGVNNNFPDTRTIFTKLMSVRDKYNKEIGKERIVNDIERQLHLQENNVSSSSREEDIAILSLASEYASLTSDQAWRPAFKSSTALKMILNDSFFSYSNKNIRHLLDYVGSSLTNNQNIINVGDFIITAAMDSEKHVHFDICEVLEVDRFQTRPKLQRICTIKPIFKKSNKYKIADFDLNQIRIDKRKAIIDLSHTAGSTRVIYIIDKELNEPLFNAVYKMNKAS</sequence>
<protein>
    <recommendedName>
        <fullName evidence="3">C-di-GMP phosphodiesterase</fullName>
    </recommendedName>
</protein>
<dbReference type="Gene3D" id="1.10.3210.10">
    <property type="entry name" value="Hypothetical protein af1432"/>
    <property type="match status" value="1"/>
</dbReference>
<proteinExistence type="predicted"/>
<dbReference type="PANTHER" id="PTHR43155:SF2">
    <property type="entry name" value="CYCLIC DI-GMP PHOSPHODIESTERASE PA4108"/>
    <property type="match status" value="1"/>
</dbReference>
<organism evidence="1 2">
    <name type="scientific">Leptospira kobayashii</name>
    <dbReference type="NCBI Taxonomy" id="1917830"/>
    <lineage>
        <taxon>Bacteria</taxon>
        <taxon>Pseudomonadati</taxon>
        <taxon>Spirochaetota</taxon>
        <taxon>Spirochaetia</taxon>
        <taxon>Leptospirales</taxon>
        <taxon>Leptospiraceae</taxon>
        <taxon>Leptospira</taxon>
    </lineage>
</organism>
<evidence type="ECO:0000313" key="2">
    <source>
        <dbReference type="Proteomes" id="UP000245263"/>
    </source>
</evidence>
<evidence type="ECO:0008006" key="3">
    <source>
        <dbReference type="Google" id="ProtNLM"/>
    </source>
</evidence>
<dbReference type="Proteomes" id="UP000245263">
    <property type="component" value="Chromosome 1"/>
</dbReference>
<reference evidence="1 2" key="1">
    <citation type="submission" date="2021-08" db="EMBL/GenBank/DDBJ databases">
        <title>Complete genome sequence of Leptospira kobayashii strain E30.</title>
        <authorList>
            <person name="Nakao R."/>
            <person name="Nakamura S."/>
            <person name="Masuzawa T."/>
            <person name="Koizumi N."/>
        </authorList>
    </citation>
    <scope>NUCLEOTIDE SEQUENCE [LARGE SCALE GENOMIC DNA]</scope>
    <source>
        <strain evidence="1 2">E30</strain>
    </source>
</reference>
<gene>
    <name evidence="1" type="ORF">LPTSP3_g10870</name>
</gene>
<accession>A0ABN6KB17</accession>
<dbReference type="EMBL" id="AP025028">
    <property type="protein sequence ID" value="BDA78157.1"/>
    <property type="molecule type" value="Genomic_DNA"/>
</dbReference>